<feature type="domain" description="Helix-hairpin-helix DNA-binding motif class 1" evidence="2">
    <location>
        <begin position="68"/>
        <end position="87"/>
    </location>
</feature>
<dbReference type="EMBL" id="PQGG01000007">
    <property type="protein sequence ID" value="POP54136.1"/>
    <property type="molecule type" value="Genomic_DNA"/>
</dbReference>
<dbReference type="SUPFAM" id="SSF47781">
    <property type="entry name" value="RuvA domain 2-like"/>
    <property type="match status" value="1"/>
</dbReference>
<dbReference type="Gene3D" id="1.10.150.280">
    <property type="entry name" value="AF1531-like domain"/>
    <property type="match status" value="1"/>
</dbReference>
<feature type="domain" description="Helix-hairpin-helix DNA-binding motif class 1" evidence="2">
    <location>
        <begin position="38"/>
        <end position="57"/>
    </location>
</feature>
<dbReference type="InterPro" id="IPR004509">
    <property type="entry name" value="Competence_ComEA_HhH"/>
</dbReference>
<proteinExistence type="predicted"/>
<evidence type="ECO:0000256" key="1">
    <source>
        <dbReference type="SAM" id="SignalP"/>
    </source>
</evidence>
<dbReference type="GO" id="GO:0015627">
    <property type="term" value="C:type II protein secretion system complex"/>
    <property type="evidence" value="ECO:0007669"/>
    <property type="project" value="TreeGrafter"/>
</dbReference>
<feature type="chain" id="PRO_5015732811" description="Helix-hairpin-helix DNA-binding motif class 1 domain-containing protein" evidence="1">
    <location>
        <begin position="30"/>
        <end position="100"/>
    </location>
</feature>
<dbReference type="Proteomes" id="UP000237222">
    <property type="component" value="Unassembled WGS sequence"/>
</dbReference>
<dbReference type="PANTHER" id="PTHR21180">
    <property type="entry name" value="ENDONUCLEASE/EXONUCLEASE/PHOSPHATASE FAMILY DOMAIN-CONTAINING PROTEIN 1"/>
    <property type="match status" value="1"/>
</dbReference>
<dbReference type="Pfam" id="PF12836">
    <property type="entry name" value="HHH_3"/>
    <property type="match status" value="1"/>
</dbReference>
<evidence type="ECO:0000259" key="2">
    <source>
        <dbReference type="SMART" id="SM00278"/>
    </source>
</evidence>
<comment type="caution">
    <text evidence="3">The sequence shown here is derived from an EMBL/GenBank/DDBJ whole genome shotgun (WGS) entry which is preliminary data.</text>
</comment>
<dbReference type="PANTHER" id="PTHR21180:SF32">
    <property type="entry name" value="ENDONUCLEASE_EXONUCLEASE_PHOSPHATASE FAMILY DOMAIN-CONTAINING PROTEIN 1"/>
    <property type="match status" value="1"/>
</dbReference>
<organism evidence="3 4">
    <name type="scientific">Zhongshania marina</name>
    <dbReference type="NCBI Taxonomy" id="2304603"/>
    <lineage>
        <taxon>Bacteria</taxon>
        <taxon>Pseudomonadati</taxon>
        <taxon>Pseudomonadota</taxon>
        <taxon>Gammaproteobacteria</taxon>
        <taxon>Cellvibrionales</taxon>
        <taxon>Spongiibacteraceae</taxon>
        <taxon>Zhongshania</taxon>
    </lineage>
</organism>
<dbReference type="InterPro" id="IPR051675">
    <property type="entry name" value="Endo/Exo/Phosphatase_dom_1"/>
</dbReference>
<dbReference type="SMART" id="SM00278">
    <property type="entry name" value="HhH1"/>
    <property type="match status" value="2"/>
</dbReference>
<name>A0A2S4HJH2_9GAMM</name>
<gene>
    <name evidence="3" type="ORF">C0068_02395</name>
</gene>
<keyword evidence="1" id="KW-0732">Signal</keyword>
<dbReference type="GO" id="GO:0003677">
    <property type="term" value="F:DNA binding"/>
    <property type="evidence" value="ECO:0007669"/>
    <property type="project" value="InterPro"/>
</dbReference>
<sequence>MKTILRRLSATRILLALVLSLGFLSPSYALDVNTATAEELQTLKRVGPKRAAAIIRYREENGSINSAEELMKVPSIGRSVIAANGDELTFSTNKSKPADE</sequence>
<protein>
    <recommendedName>
        <fullName evidence="2">Helix-hairpin-helix DNA-binding motif class 1 domain-containing protein</fullName>
    </recommendedName>
</protein>
<evidence type="ECO:0000313" key="4">
    <source>
        <dbReference type="Proteomes" id="UP000237222"/>
    </source>
</evidence>
<dbReference type="AlphaFoldDB" id="A0A2S4HJH2"/>
<dbReference type="InterPro" id="IPR010994">
    <property type="entry name" value="RuvA_2-like"/>
</dbReference>
<dbReference type="OrthoDB" id="7510573at2"/>
<feature type="signal peptide" evidence="1">
    <location>
        <begin position="1"/>
        <end position="29"/>
    </location>
</feature>
<dbReference type="RefSeq" id="WP_103682897.1">
    <property type="nucleotide sequence ID" value="NZ_PQGG01000007.1"/>
</dbReference>
<accession>A0A2S4HJH2</accession>
<evidence type="ECO:0000313" key="3">
    <source>
        <dbReference type="EMBL" id="POP54136.1"/>
    </source>
</evidence>
<dbReference type="GO" id="GO:0015628">
    <property type="term" value="P:protein secretion by the type II secretion system"/>
    <property type="evidence" value="ECO:0007669"/>
    <property type="project" value="TreeGrafter"/>
</dbReference>
<dbReference type="InterPro" id="IPR003583">
    <property type="entry name" value="Hlx-hairpin-Hlx_DNA-bd_motif"/>
</dbReference>
<dbReference type="GO" id="GO:0006281">
    <property type="term" value="P:DNA repair"/>
    <property type="evidence" value="ECO:0007669"/>
    <property type="project" value="InterPro"/>
</dbReference>
<reference evidence="3" key="1">
    <citation type="submission" date="2018-01" db="EMBL/GenBank/DDBJ databases">
        <authorList>
            <person name="Yu X.-D."/>
        </authorList>
    </citation>
    <scope>NUCLEOTIDE SEQUENCE</scope>
    <source>
        <strain evidence="3">ZX-21</strain>
    </source>
</reference>
<dbReference type="NCBIfam" id="TIGR00426">
    <property type="entry name" value="competence protein ComEA helix-hairpin-helix repeat region"/>
    <property type="match status" value="1"/>
</dbReference>